<sequence>MPSYGEVPQSLTIHILANSSKQFTYRLGQAAEMSPRALVQAPRYVPDRRDYEKLQRRTAYVVAATGYCRTGYMELDFRLNMQQQWLRGECKESASEADIKHFADQSRVSLDSLAE</sequence>
<name>A0ABV7HRG2_9GAMM</name>
<keyword evidence="2" id="KW-1185">Reference proteome</keyword>
<gene>
    <name evidence="1" type="ORF">ACFOEB_14730</name>
</gene>
<protein>
    <submittedName>
        <fullName evidence="1">Uncharacterized protein</fullName>
    </submittedName>
</protein>
<evidence type="ECO:0000313" key="2">
    <source>
        <dbReference type="Proteomes" id="UP001595548"/>
    </source>
</evidence>
<accession>A0ABV7HRG2</accession>
<dbReference type="EMBL" id="JBHRTL010000031">
    <property type="protein sequence ID" value="MFC3156464.1"/>
    <property type="molecule type" value="Genomic_DNA"/>
</dbReference>
<evidence type="ECO:0000313" key="1">
    <source>
        <dbReference type="EMBL" id="MFC3156464.1"/>
    </source>
</evidence>
<organism evidence="1 2">
    <name type="scientific">Gilvimarinus japonicus</name>
    <dbReference type="NCBI Taxonomy" id="1796469"/>
    <lineage>
        <taxon>Bacteria</taxon>
        <taxon>Pseudomonadati</taxon>
        <taxon>Pseudomonadota</taxon>
        <taxon>Gammaproteobacteria</taxon>
        <taxon>Cellvibrionales</taxon>
        <taxon>Cellvibrionaceae</taxon>
        <taxon>Gilvimarinus</taxon>
    </lineage>
</organism>
<reference evidence="2" key="1">
    <citation type="journal article" date="2019" name="Int. J. Syst. Evol. Microbiol.">
        <title>The Global Catalogue of Microorganisms (GCM) 10K type strain sequencing project: providing services to taxonomists for standard genome sequencing and annotation.</title>
        <authorList>
            <consortium name="The Broad Institute Genomics Platform"/>
            <consortium name="The Broad Institute Genome Sequencing Center for Infectious Disease"/>
            <person name="Wu L."/>
            <person name="Ma J."/>
        </authorList>
    </citation>
    <scope>NUCLEOTIDE SEQUENCE [LARGE SCALE GENOMIC DNA]</scope>
    <source>
        <strain evidence="2">KCTC 52141</strain>
    </source>
</reference>
<comment type="caution">
    <text evidence="1">The sequence shown here is derived from an EMBL/GenBank/DDBJ whole genome shotgun (WGS) entry which is preliminary data.</text>
</comment>
<proteinExistence type="predicted"/>
<dbReference type="RefSeq" id="WP_382417716.1">
    <property type="nucleotide sequence ID" value="NZ_AP031500.1"/>
</dbReference>
<dbReference type="Proteomes" id="UP001595548">
    <property type="component" value="Unassembled WGS sequence"/>
</dbReference>